<protein>
    <submittedName>
        <fullName evidence="4">Uncharacterized protein</fullName>
    </submittedName>
</protein>
<sequence>MVHVHPGTLGDADGAGGKSDLDSSVHRWLNPVATIKVVVK</sequence>
<name>A0A0B8QHD0_9VIBR</name>
<dbReference type="STRING" id="1481914.JCM19241_5220"/>
<keyword evidence="7" id="KW-1185">Reference proteome</keyword>
<evidence type="ECO:0000313" key="4">
    <source>
        <dbReference type="EMBL" id="GAM74024.1"/>
    </source>
</evidence>
<dbReference type="EMBL" id="BBSC01000002">
    <property type="protein sequence ID" value="GAM74024.1"/>
    <property type="molecule type" value="Genomic_DNA"/>
</dbReference>
<evidence type="ECO:0000313" key="3">
    <source>
        <dbReference type="EMBL" id="GAM59835.1"/>
    </source>
</evidence>
<reference evidence="3 6" key="2">
    <citation type="submission" date="2015-01" db="EMBL/GenBank/DDBJ databases">
        <title>Vibrio sp. C5 JCM 19232 whole genome shotgun sequence.</title>
        <authorList>
            <person name="Sawabe T."/>
            <person name="Meirelles P."/>
            <person name="Feng G."/>
            <person name="Sayaka M."/>
            <person name="Hattori M."/>
            <person name="Ohkuma M."/>
        </authorList>
    </citation>
    <scope>NUCLEOTIDE SEQUENCE [LARGE SCALE GENOMIC DNA]</scope>
    <source>
        <strain evidence="3 6">JCM19232</strain>
    </source>
</reference>
<reference evidence="5 6" key="4">
    <citation type="submission" date="2015-01" db="EMBL/GenBank/DDBJ databases">
        <authorList>
            <consortium name="NBRP consortium"/>
            <person name="Sawabe T."/>
            <person name="Meirelles P."/>
            <person name="Feng G."/>
            <person name="Sayaka M."/>
            <person name="Hattori M."/>
            <person name="Ohkuma M."/>
        </authorList>
    </citation>
    <scope>NUCLEOTIDE SEQUENCE [LARGE SCALE GENOMIC DNA]</scope>
    <source>
        <strain evidence="7">JCM 19231</strain>
        <strain evidence="5">JCM 19241</strain>
        <strain evidence="2">JCM19231</strain>
        <strain evidence="3 6">JCM19232</strain>
        <strain evidence="4">JCM19241</strain>
    </source>
</reference>
<evidence type="ECO:0000313" key="5">
    <source>
        <dbReference type="Proteomes" id="UP000031666"/>
    </source>
</evidence>
<reference evidence="2 7" key="1">
    <citation type="submission" date="2015-01" db="EMBL/GenBank/DDBJ databases">
        <title>Vibrio sp. C1 JCM 19231 whole genome shotgun sequence.</title>
        <authorList>
            <person name="Sawabe T."/>
            <person name="Meirelles P."/>
            <person name="Feng G."/>
            <person name="Sayaka M."/>
            <person name="Hattori M."/>
            <person name="Ohkuma M."/>
        </authorList>
    </citation>
    <scope>NUCLEOTIDE SEQUENCE [LARGE SCALE GENOMIC DNA]</scope>
    <source>
        <strain evidence="7">JCM 19231</strain>
        <strain evidence="2">JCM19231</strain>
    </source>
</reference>
<dbReference type="Proteomes" id="UP000031671">
    <property type="component" value="Unassembled WGS sequence"/>
</dbReference>
<reference evidence="4 5" key="3">
    <citation type="submission" date="2015-01" db="EMBL/GenBank/DDBJ databases">
        <title>Vibrio sp. C94 JCM 19241 whole genome shotgun sequence.</title>
        <authorList>
            <person name="Sawabe T."/>
            <person name="Meirelles P."/>
            <person name="Feng G."/>
            <person name="Sayaka M."/>
            <person name="Hattori M."/>
            <person name="Ohkuma M."/>
        </authorList>
    </citation>
    <scope>NUCLEOTIDE SEQUENCE [LARGE SCALE GENOMIC DNA]</scope>
    <source>
        <strain evidence="5">JCM 19241</strain>
        <strain evidence="4">JCM19241</strain>
    </source>
</reference>
<dbReference type="Proteomes" id="UP000031666">
    <property type="component" value="Unassembled WGS sequence"/>
</dbReference>
<evidence type="ECO:0000256" key="1">
    <source>
        <dbReference type="SAM" id="MobiDB-lite"/>
    </source>
</evidence>
<accession>A0A0B8NMP9</accession>
<gene>
    <name evidence="2" type="ORF">JCM19231_5138</name>
    <name evidence="3" type="ORF">JCM19232_168</name>
    <name evidence="4" type="ORF">JCM19241_5220</name>
</gene>
<evidence type="ECO:0000313" key="7">
    <source>
        <dbReference type="Proteomes" id="UP000031671"/>
    </source>
</evidence>
<dbReference type="EMBL" id="BBRZ01000012">
    <property type="protein sequence ID" value="GAM55306.1"/>
    <property type="molecule type" value="Genomic_DNA"/>
</dbReference>
<proteinExistence type="predicted"/>
<evidence type="ECO:0000313" key="2">
    <source>
        <dbReference type="EMBL" id="GAM55306.1"/>
    </source>
</evidence>
<evidence type="ECO:0000313" key="6">
    <source>
        <dbReference type="Proteomes" id="UP000031670"/>
    </source>
</evidence>
<feature type="region of interest" description="Disordered" evidence="1">
    <location>
        <begin position="1"/>
        <end position="23"/>
    </location>
</feature>
<dbReference type="AlphaFoldDB" id="A0A0B8QHD0"/>
<dbReference type="EMBL" id="BBSA01000001">
    <property type="protein sequence ID" value="GAM59835.1"/>
    <property type="molecule type" value="Genomic_DNA"/>
</dbReference>
<dbReference type="Proteomes" id="UP000031670">
    <property type="component" value="Unassembled WGS sequence"/>
</dbReference>
<organism evidence="4 5">
    <name type="scientific">Vibrio ishigakensis</name>
    <dbReference type="NCBI Taxonomy" id="1481914"/>
    <lineage>
        <taxon>Bacteria</taxon>
        <taxon>Pseudomonadati</taxon>
        <taxon>Pseudomonadota</taxon>
        <taxon>Gammaproteobacteria</taxon>
        <taxon>Vibrionales</taxon>
        <taxon>Vibrionaceae</taxon>
        <taxon>Vibrio</taxon>
    </lineage>
</organism>
<comment type="caution">
    <text evidence="4">The sequence shown here is derived from an EMBL/GenBank/DDBJ whole genome shotgun (WGS) entry which is preliminary data.</text>
</comment>
<accession>A0A0B8NZ66</accession>
<accession>A0A0B8QHD0</accession>